<name>A0A1M5AGM2_9BACT</name>
<keyword evidence="1" id="KW-0812">Transmembrane</keyword>
<sequence>MQGKRKDMELPSIIITITAAASDKIDQLLDSRIEELTKEPNLLYDIIIPLIVLFLFFAIPCIFIAWLVVWVIRKSKQ</sequence>
<protein>
    <submittedName>
        <fullName evidence="2">Uncharacterized protein</fullName>
    </submittedName>
</protein>
<reference evidence="3" key="1">
    <citation type="submission" date="2016-11" db="EMBL/GenBank/DDBJ databases">
        <authorList>
            <person name="Varghese N."/>
            <person name="Submissions S."/>
        </authorList>
    </citation>
    <scope>NUCLEOTIDE SEQUENCE [LARGE SCALE GENOMIC DNA]</scope>
    <source>
        <strain evidence="3">DSM 27370</strain>
    </source>
</reference>
<evidence type="ECO:0000313" key="3">
    <source>
        <dbReference type="Proteomes" id="UP000184480"/>
    </source>
</evidence>
<dbReference type="STRING" id="1346286.SAMN05444362_10545"/>
<accession>A0A1M5AGM2</accession>
<keyword evidence="1" id="KW-1133">Transmembrane helix</keyword>
<gene>
    <name evidence="2" type="ORF">SAMN05444362_10545</name>
</gene>
<dbReference type="EMBL" id="FQUC01000005">
    <property type="protein sequence ID" value="SHF29393.1"/>
    <property type="molecule type" value="Genomic_DNA"/>
</dbReference>
<keyword evidence="1" id="KW-0472">Membrane</keyword>
<proteinExistence type="predicted"/>
<organism evidence="2 3">
    <name type="scientific">Dysgonomonas macrotermitis</name>
    <dbReference type="NCBI Taxonomy" id="1346286"/>
    <lineage>
        <taxon>Bacteria</taxon>
        <taxon>Pseudomonadati</taxon>
        <taxon>Bacteroidota</taxon>
        <taxon>Bacteroidia</taxon>
        <taxon>Bacteroidales</taxon>
        <taxon>Dysgonomonadaceae</taxon>
        <taxon>Dysgonomonas</taxon>
    </lineage>
</organism>
<dbReference type="AlphaFoldDB" id="A0A1M5AGM2"/>
<feature type="transmembrane region" description="Helical" evidence="1">
    <location>
        <begin position="46"/>
        <end position="72"/>
    </location>
</feature>
<evidence type="ECO:0000256" key="1">
    <source>
        <dbReference type="SAM" id="Phobius"/>
    </source>
</evidence>
<dbReference type="Proteomes" id="UP000184480">
    <property type="component" value="Unassembled WGS sequence"/>
</dbReference>
<evidence type="ECO:0000313" key="2">
    <source>
        <dbReference type="EMBL" id="SHF29393.1"/>
    </source>
</evidence>
<keyword evidence="3" id="KW-1185">Reference proteome</keyword>